<dbReference type="Proteomes" id="UP000028828">
    <property type="component" value="Unassembled WGS sequence"/>
</dbReference>
<keyword evidence="7" id="KW-0597">Phosphoprotein</keyword>
<dbReference type="InterPro" id="IPR011009">
    <property type="entry name" value="Kinase-like_dom_sf"/>
</dbReference>
<evidence type="ECO:0000256" key="19">
    <source>
        <dbReference type="ARBA" id="ARBA00041902"/>
    </source>
</evidence>
<dbReference type="EMBL" id="AEYI02001397">
    <property type="protein sequence ID" value="KFG37927.1"/>
    <property type="molecule type" value="Genomic_DNA"/>
</dbReference>
<dbReference type="VEuPathDB" id="ToxoDB:TGP89_218220"/>
<dbReference type="GO" id="GO:0008353">
    <property type="term" value="F:RNA polymerase II CTD heptapeptide repeat kinase activity"/>
    <property type="evidence" value="ECO:0007669"/>
    <property type="project" value="UniProtKB-EC"/>
</dbReference>
<accession>A0A086K0K9</accession>
<evidence type="ECO:0000256" key="13">
    <source>
        <dbReference type="ARBA" id="ARBA00022777"/>
    </source>
</evidence>
<comment type="caution">
    <text evidence="27">The sequence shown here is derived from an EMBL/GenBank/DDBJ whole genome shotgun (WGS) entry which is preliminary data.</text>
</comment>
<dbReference type="EC" id="2.7.11.23" evidence="4"/>
<dbReference type="Pfam" id="PF00069">
    <property type="entry name" value="Pkinase"/>
    <property type="match status" value="1"/>
</dbReference>
<evidence type="ECO:0000256" key="6">
    <source>
        <dbReference type="ARBA" id="ARBA00022527"/>
    </source>
</evidence>
<evidence type="ECO:0000256" key="9">
    <source>
        <dbReference type="ARBA" id="ARBA00022679"/>
    </source>
</evidence>
<dbReference type="GO" id="GO:0005737">
    <property type="term" value="C:cytoplasm"/>
    <property type="evidence" value="ECO:0007669"/>
    <property type="project" value="UniProtKB-SubCell"/>
</dbReference>
<evidence type="ECO:0000256" key="8">
    <source>
        <dbReference type="ARBA" id="ARBA00022618"/>
    </source>
</evidence>
<evidence type="ECO:0000256" key="11">
    <source>
        <dbReference type="ARBA" id="ARBA00022741"/>
    </source>
</evidence>
<evidence type="ECO:0000256" key="4">
    <source>
        <dbReference type="ARBA" id="ARBA00012409"/>
    </source>
</evidence>
<keyword evidence="10" id="KW-0479">Metal-binding</keyword>
<dbReference type="AlphaFoldDB" id="A0A086K0K9"/>
<evidence type="ECO:0000256" key="7">
    <source>
        <dbReference type="ARBA" id="ARBA00022553"/>
    </source>
</evidence>
<evidence type="ECO:0000256" key="17">
    <source>
        <dbReference type="ARBA" id="ARBA00038543"/>
    </source>
</evidence>
<dbReference type="CDD" id="cd07829">
    <property type="entry name" value="STKc_CDK_like"/>
    <property type="match status" value="1"/>
</dbReference>
<protein>
    <recommendedName>
        <fullName evidence="18">Cyclin-dependent kinase 2 homolog</fullName>
        <ecNumber evidence="5">2.7.11.22</ecNumber>
        <ecNumber evidence="4">2.7.11.23</ecNumber>
    </recommendedName>
    <alternativeName>
        <fullName evidence="19">Cell division control protein 2 homolog</fullName>
    </alternativeName>
    <alternativeName>
        <fullName evidence="20">cdc2-related kinase 2</fullName>
    </alternativeName>
</protein>
<keyword evidence="15" id="KW-0460">Magnesium</keyword>
<dbReference type="EC" id="2.7.11.22" evidence="5"/>
<dbReference type="FunFam" id="3.30.200.20:FF:000027">
    <property type="entry name" value="Putative Cyclin-dependent kinase 1"/>
    <property type="match status" value="1"/>
</dbReference>
<keyword evidence="8" id="KW-0132">Cell division</keyword>
<comment type="catalytic activity">
    <reaction evidence="21">
        <text>L-threonyl-[protein] + ATP = O-phospho-L-threonyl-[protein] + ADP + H(+)</text>
        <dbReference type="Rhea" id="RHEA:46608"/>
        <dbReference type="Rhea" id="RHEA-COMP:11060"/>
        <dbReference type="Rhea" id="RHEA-COMP:11605"/>
        <dbReference type="ChEBI" id="CHEBI:15378"/>
        <dbReference type="ChEBI" id="CHEBI:30013"/>
        <dbReference type="ChEBI" id="CHEBI:30616"/>
        <dbReference type="ChEBI" id="CHEBI:61977"/>
        <dbReference type="ChEBI" id="CHEBI:456216"/>
        <dbReference type="EC" id="2.7.11.22"/>
    </reaction>
</comment>
<dbReference type="OrthoDB" id="1732493at2759"/>
<comment type="subunit">
    <text evidence="17">May form a complex composed of at least the catalytic subunit CRK2 and a cyclin.</text>
</comment>
<evidence type="ECO:0000256" key="15">
    <source>
        <dbReference type="ARBA" id="ARBA00022842"/>
    </source>
</evidence>
<dbReference type="InterPro" id="IPR008271">
    <property type="entry name" value="Ser/Thr_kinase_AS"/>
</dbReference>
<dbReference type="GO" id="GO:0051301">
    <property type="term" value="P:cell division"/>
    <property type="evidence" value="ECO:0007669"/>
    <property type="project" value="UniProtKB-KW"/>
</dbReference>
<keyword evidence="11 24" id="KW-0547">Nucleotide-binding</keyword>
<dbReference type="GO" id="GO:0005634">
    <property type="term" value="C:nucleus"/>
    <property type="evidence" value="ECO:0007669"/>
    <property type="project" value="TreeGrafter"/>
</dbReference>
<keyword evidence="16" id="KW-0131">Cell cycle</keyword>
<evidence type="ECO:0000256" key="21">
    <source>
        <dbReference type="ARBA" id="ARBA00047811"/>
    </source>
</evidence>
<evidence type="ECO:0000256" key="1">
    <source>
        <dbReference type="ARBA" id="ARBA00001946"/>
    </source>
</evidence>
<proteinExistence type="inferred from homology"/>
<keyword evidence="14 24" id="KW-0067">ATP-binding</keyword>
<dbReference type="PANTHER" id="PTHR24056:SF46">
    <property type="entry name" value="CYCLIN-DEPENDENT KINASE 5"/>
    <property type="match status" value="1"/>
</dbReference>
<evidence type="ECO:0000256" key="2">
    <source>
        <dbReference type="ARBA" id="ARBA00004496"/>
    </source>
</evidence>
<keyword evidence="6 25" id="KW-0723">Serine/threonine-protein kinase</keyword>
<dbReference type="InterPro" id="IPR050108">
    <property type="entry name" value="CDK"/>
</dbReference>
<evidence type="ECO:0000256" key="25">
    <source>
        <dbReference type="RuleBase" id="RU000304"/>
    </source>
</evidence>
<evidence type="ECO:0000256" key="3">
    <source>
        <dbReference type="ARBA" id="ARBA00006485"/>
    </source>
</evidence>
<keyword evidence="13 27" id="KW-0418">Kinase</keyword>
<comment type="similarity">
    <text evidence="3">Belongs to the protein kinase superfamily. CMGC Ser/Thr protein kinase family. CDC2/CDKX subfamily.</text>
</comment>
<comment type="subcellular location">
    <subcellularLocation>
        <location evidence="2">Cytoplasm</location>
    </subcellularLocation>
</comment>
<feature type="binding site" evidence="24">
    <location>
        <position position="32"/>
    </location>
    <ligand>
        <name>ATP</name>
        <dbReference type="ChEBI" id="CHEBI:30616"/>
    </ligand>
</feature>
<dbReference type="SMR" id="A0A086K0K9"/>
<evidence type="ECO:0000256" key="14">
    <source>
        <dbReference type="ARBA" id="ARBA00022840"/>
    </source>
</evidence>
<dbReference type="GO" id="GO:0004693">
    <property type="term" value="F:cyclin-dependent protein serine/threonine kinase activity"/>
    <property type="evidence" value="ECO:0007669"/>
    <property type="project" value="UniProtKB-EC"/>
</dbReference>
<keyword evidence="12" id="KW-0498">Mitosis</keyword>
<evidence type="ECO:0000256" key="10">
    <source>
        <dbReference type="ARBA" id="ARBA00022723"/>
    </source>
</evidence>
<evidence type="ECO:0000259" key="26">
    <source>
        <dbReference type="PROSITE" id="PS50011"/>
    </source>
</evidence>
<evidence type="ECO:0000256" key="12">
    <source>
        <dbReference type="ARBA" id="ARBA00022776"/>
    </source>
</evidence>
<feature type="domain" description="Protein kinase" evidence="26">
    <location>
        <begin position="4"/>
        <end position="284"/>
    </location>
</feature>
<dbReference type="FunFam" id="1.10.510.10:FF:000184">
    <property type="entry name" value="cyclin-dependent kinase 5 homolog"/>
    <property type="match status" value="1"/>
</dbReference>
<dbReference type="InterPro" id="IPR017441">
    <property type="entry name" value="Protein_kinase_ATP_BS"/>
</dbReference>
<dbReference type="Gene3D" id="3.30.200.20">
    <property type="entry name" value="Phosphorylase Kinase, domain 1"/>
    <property type="match status" value="1"/>
</dbReference>
<organism evidence="27 28">
    <name type="scientific">Toxoplasma gondii p89</name>
    <dbReference type="NCBI Taxonomy" id="943119"/>
    <lineage>
        <taxon>Eukaryota</taxon>
        <taxon>Sar</taxon>
        <taxon>Alveolata</taxon>
        <taxon>Apicomplexa</taxon>
        <taxon>Conoidasida</taxon>
        <taxon>Coccidia</taxon>
        <taxon>Eucoccidiorida</taxon>
        <taxon>Eimeriorina</taxon>
        <taxon>Sarcocystidae</taxon>
        <taxon>Toxoplasma</taxon>
    </lineage>
</organism>
<dbReference type="SUPFAM" id="SSF56112">
    <property type="entry name" value="Protein kinase-like (PK-like)"/>
    <property type="match status" value="1"/>
</dbReference>
<dbReference type="PANTHER" id="PTHR24056">
    <property type="entry name" value="CELL DIVISION PROTEIN KINASE"/>
    <property type="match status" value="1"/>
</dbReference>
<evidence type="ECO:0000256" key="5">
    <source>
        <dbReference type="ARBA" id="ARBA00012425"/>
    </source>
</evidence>
<gene>
    <name evidence="27" type="ORF">TGP89_218220</name>
</gene>
<dbReference type="PROSITE" id="PS00108">
    <property type="entry name" value="PROTEIN_KINASE_ST"/>
    <property type="match status" value="1"/>
</dbReference>
<keyword evidence="9 27" id="KW-0808">Transferase</keyword>
<dbReference type="Gene3D" id="1.10.510.10">
    <property type="entry name" value="Transferase(Phosphotransferase) domain 1"/>
    <property type="match status" value="1"/>
</dbReference>
<sequence>MEKYQKLEKIGEGTYGVVYKAQDHSGEISALKKIRLEAEDEGIPSTAIREISLLKELHHPNIVRLRDVIHTDRRLTLVFEYLDQDLKKLLDVCDGGLEPSTTKSFLFQLLCGIAYCHEHRVLHRDLKPQNLLINREGALKLADFGLARAFGIPVRSYTHEVVTLWYRAPDVLMGSKTYSTPVDIWSVGCIFAEMVNGRPLFPGTGNEDQLMKIFKVLGTPQVSEHPQLAELPHWNRDFPQFPPLPWDQVVPKLDPLGTDLLSRMLRFDSNQRISARQAMQHPYFSDLADNIKRLATFRGE</sequence>
<dbReference type="GO" id="GO:0046872">
    <property type="term" value="F:metal ion binding"/>
    <property type="evidence" value="ECO:0007669"/>
    <property type="project" value="UniProtKB-KW"/>
</dbReference>
<dbReference type="GO" id="GO:0005524">
    <property type="term" value="F:ATP binding"/>
    <property type="evidence" value="ECO:0007669"/>
    <property type="project" value="UniProtKB-UniRule"/>
</dbReference>
<evidence type="ECO:0000256" key="16">
    <source>
        <dbReference type="ARBA" id="ARBA00023306"/>
    </source>
</evidence>
<evidence type="ECO:0000256" key="20">
    <source>
        <dbReference type="ARBA" id="ARBA00042858"/>
    </source>
</evidence>
<comment type="cofactor">
    <cofactor evidence="1">
        <name>Mg(2+)</name>
        <dbReference type="ChEBI" id="CHEBI:18420"/>
    </cofactor>
</comment>
<evidence type="ECO:0000256" key="22">
    <source>
        <dbReference type="ARBA" id="ARBA00048367"/>
    </source>
</evidence>
<dbReference type="PROSITE" id="PS00107">
    <property type="entry name" value="PROTEIN_KINASE_ATP"/>
    <property type="match status" value="1"/>
</dbReference>
<evidence type="ECO:0000256" key="18">
    <source>
        <dbReference type="ARBA" id="ARBA00039612"/>
    </source>
</evidence>
<reference evidence="27 28" key="1">
    <citation type="submission" date="2014-03" db="EMBL/GenBank/DDBJ databases">
        <authorList>
            <person name="Sibley D."/>
            <person name="Venepally P."/>
            <person name="Karamycheva S."/>
            <person name="Hadjithomas M."/>
            <person name="Khan A."/>
            <person name="Brunk B."/>
            <person name="Roos D."/>
            <person name="Caler E."/>
            <person name="Lorenzi H."/>
        </authorList>
    </citation>
    <scope>NUCLEOTIDE SEQUENCE [LARGE SCALE GENOMIC DNA]</scope>
    <source>
        <strain evidence="28">p89</strain>
    </source>
</reference>
<dbReference type="InterPro" id="IPR000719">
    <property type="entry name" value="Prot_kinase_dom"/>
</dbReference>
<comment type="catalytic activity">
    <reaction evidence="22">
        <text>L-seryl-[protein] + ATP = O-phospho-L-seryl-[protein] + ADP + H(+)</text>
        <dbReference type="Rhea" id="RHEA:17989"/>
        <dbReference type="Rhea" id="RHEA-COMP:9863"/>
        <dbReference type="Rhea" id="RHEA-COMP:11604"/>
        <dbReference type="ChEBI" id="CHEBI:15378"/>
        <dbReference type="ChEBI" id="CHEBI:29999"/>
        <dbReference type="ChEBI" id="CHEBI:30616"/>
        <dbReference type="ChEBI" id="CHEBI:83421"/>
        <dbReference type="ChEBI" id="CHEBI:456216"/>
        <dbReference type="EC" id="2.7.11.22"/>
    </reaction>
</comment>
<dbReference type="PROSITE" id="PS50011">
    <property type="entry name" value="PROTEIN_KINASE_DOM"/>
    <property type="match status" value="1"/>
</dbReference>
<dbReference type="GO" id="GO:0106310">
    <property type="term" value="F:protein serine kinase activity"/>
    <property type="evidence" value="ECO:0007669"/>
    <property type="project" value="RHEA"/>
</dbReference>
<evidence type="ECO:0000313" key="28">
    <source>
        <dbReference type="Proteomes" id="UP000028828"/>
    </source>
</evidence>
<evidence type="ECO:0000256" key="24">
    <source>
        <dbReference type="PROSITE-ProRule" id="PRU10141"/>
    </source>
</evidence>
<evidence type="ECO:0000313" key="27">
    <source>
        <dbReference type="EMBL" id="KFG37927.1"/>
    </source>
</evidence>
<comment type="catalytic activity">
    <reaction evidence="23">
        <text>[DNA-directed RNA polymerase] + ATP = phospho-[DNA-directed RNA polymerase] + ADP + H(+)</text>
        <dbReference type="Rhea" id="RHEA:10216"/>
        <dbReference type="Rhea" id="RHEA-COMP:11321"/>
        <dbReference type="Rhea" id="RHEA-COMP:11322"/>
        <dbReference type="ChEBI" id="CHEBI:15378"/>
        <dbReference type="ChEBI" id="CHEBI:30616"/>
        <dbReference type="ChEBI" id="CHEBI:43176"/>
        <dbReference type="ChEBI" id="CHEBI:68546"/>
        <dbReference type="ChEBI" id="CHEBI:456216"/>
        <dbReference type="EC" id="2.7.11.23"/>
    </reaction>
</comment>
<evidence type="ECO:0000256" key="23">
    <source>
        <dbReference type="ARBA" id="ARBA00049280"/>
    </source>
</evidence>
<dbReference type="SMART" id="SM00220">
    <property type="entry name" value="S_TKc"/>
    <property type="match status" value="1"/>
</dbReference>
<name>A0A086K0K9_TOXGO</name>